<dbReference type="GO" id="GO:0005615">
    <property type="term" value="C:extracellular space"/>
    <property type="evidence" value="ECO:0007669"/>
    <property type="project" value="TreeGrafter"/>
</dbReference>
<keyword evidence="3" id="KW-0812">Transmembrane</keyword>
<feature type="transmembrane region" description="Helical" evidence="3">
    <location>
        <begin position="59"/>
        <end position="82"/>
    </location>
</feature>
<feature type="region of interest" description="Disordered" evidence="2">
    <location>
        <begin position="1"/>
        <end position="24"/>
    </location>
</feature>
<protein>
    <submittedName>
        <fullName evidence="5">Aste57867_14398 protein</fullName>
    </submittedName>
</protein>
<reference evidence="4" key="2">
    <citation type="submission" date="2019-06" db="EMBL/GenBank/DDBJ databases">
        <title>Genomics analysis of Aphanomyces spp. identifies a new class of oomycete effector associated with host adaptation.</title>
        <authorList>
            <person name="Gaulin E."/>
        </authorList>
    </citation>
    <scope>NUCLEOTIDE SEQUENCE</scope>
    <source>
        <strain evidence="4">CBS 578.67</strain>
    </source>
</reference>
<evidence type="ECO:0000313" key="5">
    <source>
        <dbReference type="EMBL" id="VFT91220.1"/>
    </source>
</evidence>
<evidence type="ECO:0000256" key="1">
    <source>
        <dbReference type="ARBA" id="ARBA00022729"/>
    </source>
</evidence>
<feature type="transmembrane region" description="Helical" evidence="3">
    <location>
        <begin position="378"/>
        <end position="400"/>
    </location>
</feature>
<evidence type="ECO:0000256" key="3">
    <source>
        <dbReference type="SAM" id="Phobius"/>
    </source>
</evidence>
<dbReference type="InterPro" id="IPR050328">
    <property type="entry name" value="Dev_Immune_Receptor"/>
</dbReference>
<feature type="transmembrane region" description="Helical" evidence="3">
    <location>
        <begin position="102"/>
        <end position="125"/>
    </location>
</feature>
<dbReference type="Proteomes" id="UP000332933">
    <property type="component" value="Unassembled WGS sequence"/>
</dbReference>
<keyword evidence="1" id="KW-0732">Signal</keyword>
<dbReference type="AlphaFoldDB" id="A0A485L0I3"/>
<dbReference type="EMBL" id="VJMH01005540">
    <property type="protein sequence ID" value="KAF0694722.1"/>
    <property type="molecule type" value="Genomic_DNA"/>
</dbReference>
<dbReference type="InterPro" id="IPR032675">
    <property type="entry name" value="LRR_dom_sf"/>
</dbReference>
<proteinExistence type="predicted"/>
<dbReference type="SUPFAM" id="SSF52058">
    <property type="entry name" value="L domain-like"/>
    <property type="match status" value="1"/>
</dbReference>
<reference evidence="5 6" key="1">
    <citation type="submission" date="2019-03" db="EMBL/GenBank/DDBJ databases">
        <authorList>
            <person name="Gaulin E."/>
            <person name="Dumas B."/>
        </authorList>
    </citation>
    <scope>NUCLEOTIDE SEQUENCE [LARGE SCALE GENOMIC DNA]</scope>
    <source>
        <strain evidence="5">CBS 568.67</strain>
    </source>
</reference>
<keyword evidence="6" id="KW-1185">Reference proteome</keyword>
<name>A0A485L0I3_9STRA</name>
<evidence type="ECO:0000313" key="4">
    <source>
        <dbReference type="EMBL" id="KAF0694722.1"/>
    </source>
</evidence>
<dbReference type="GO" id="GO:0031012">
    <property type="term" value="C:extracellular matrix"/>
    <property type="evidence" value="ECO:0007669"/>
    <property type="project" value="TreeGrafter"/>
</dbReference>
<feature type="transmembrane region" description="Helical" evidence="3">
    <location>
        <begin position="210"/>
        <end position="230"/>
    </location>
</feature>
<evidence type="ECO:0000313" key="6">
    <source>
        <dbReference type="Proteomes" id="UP000332933"/>
    </source>
</evidence>
<evidence type="ECO:0000256" key="2">
    <source>
        <dbReference type="SAM" id="MobiDB-lite"/>
    </source>
</evidence>
<dbReference type="OrthoDB" id="70344at2759"/>
<gene>
    <name evidence="5" type="primary">Aste57867_14398</name>
    <name evidence="4" type="ORF">As57867_014344</name>
    <name evidence="5" type="ORF">ASTE57867_14398</name>
</gene>
<accession>A0A485L0I3</accession>
<keyword evidence="3" id="KW-1133">Transmembrane helix</keyword>
<sequence length="683" mass="74465">MDPPSSSTRPPIRAKKATTSTTRPTGTRLLHSILSIRLEKARSWREPENRLGPREYWRFYAAIALLHAAFATHLAVLAYAHAYLSSGNHEYERRTMQLPSDMALPVGVCVAVGGLHAGGLVLMVHNRRLRQRISRLGAPKATSKRGGFEFSSPILRALDGVYTRLWADKGLFGTQGELFGLRASIQHGASVASQTYQAYVLSLQSATVSLNWLVAASIGVSCVASPLLFMVRWRPIFQRTTAILLTVLVTAFLECGVPWLALVPYLPYFTWPVVVQNAHLYDEVWFYDAALLGQRLFLTNSGDIVSRMLPCVMAFLSLQYVETIVSIAHDSHVFDQRHSRHRASVYAVGGLPPTVPSHRRLDSARPLPRRPSAFLHHAIAYSRVLGLVWGLGVVGLTFVYSTTFTTTPCSPGCLTRVYPWFASDCRCVVQLVNCYQRRLTDAAAVATALAALHPGSLRLLIVEHCVGLVVPSSLRRFQMLTGLEVSNSTIAGWDASVASLPSLQYIMLVQTNLSVIPPGLIALPPSLLDLEIAGALLTALAPDILAAWAGLNTLYVERAQLTQLPSNLGQLTQLNTLSFFANDIADLSTFPPLPLLLELDISQNARAAALPTSPPPNLITLHAEYTSLATCAWLDQMGDPTSFVGSPLCTTAADNIAAVCTHTPSDQGMVPATRKYRAIDYVA</sequence>
<dbReference type="Gene3D" id="3.80.10.10">
    <property type="entry name" value="Ribonuclease Inhibitor"/>
    <property type="match status" value="1"/>
</dbReference>
<dbReference type="PANTHER" id="PTHR24373:SF370">
    <property type="entry name" value="FISH-LIPS, ISOFORM E"/>
    <property type="match status" value="1"/>
</dbReference>
<keyword evidence="3" id="KW-0472">Membrane</keyword>
<organism evidence="5 6">
    <name type="scientific">Aphanomyces stellatus</name>
    <dbReference type="NCBI Taxonomy" id="120398"/>
    <lineage>
        <taxon>Eukaryota</taxon>
        <taxon>Sar</taxon>
        <taxon>Stramenopiles</taxon>
        <taxon>Oomycota</taxon>
        <taxon>Saprolegniomycetes</taxon>
        <taxon>Saprolegniales</taxon>
        <taxon>Verrucalvaceae</taxon>
        <taxon>Aphanomyces</taxon>
    </lineage>
</organism>
<feature type="transmembrane region" description="Helical" evidence="3">
    <location>
        <begin position="242"/>
        <end position="262"/>
    </location>
</feature>
<dbReference type="PANTHER" id="PTHR24373">
    <property type="entry name" value="SLIT RELATED LEUCINE-RICH REPEAT NEURONAL PROTEIN"/>
    <property type="match status" value="1"/>
</dbReference>
<dbReference type="EMBL" id="CAADRA010005561">
    <property type="protein sequence ID" value="VFT91220.1"/>
    <property type="molecule type" value="Genomic_DNA"/>
</dbReference>